<name>A0A1A8LBM6_9TELE</name>
<evidence type="ECO:0000256" key="1">
    <source>
        <dbReference type="SAM" id="MobiDB-lite"/>
    </source>
</evidence>
<protein>
    <submittedName>
        <fullName evidence="2">ADP-ribosylation factor-like 8A</fullName>
    </submittedName>
</protein>
<proteinExistence type="predicted"/>
<feature type="non-terminal residue" evidence="2">
    <location>
        <position position="1"/>
    </location>
</feature>
<gene>
    <name evidence="2" type="primary">ARL8A</name>
</gene>
<sequence length="59" mass="6578">PQLQGIPVRMANGAEPNNDSNVQNQNKTHQSSGTATRVRLIIDQNHLKTNTPYNTMFCL</sequence>
<evidence type="ECO:0000313" key="2">
    <source>
        <dbReference type="EMBL" id="SBR42017.1"/>
    </source>
</evidence>
<feature type="region of interest" description="Disordered" evidence="1">
    <location>
        <begin position="1"/>
        <end position="35"/>
    </location>
</feature>
<reference evidence="2" key="1">
    <citation type="submission" date="2016-05" db="EMBL/GenBank/DDBJ databases">
        <authorList>
            <person name="Lavstsen T."/>
            <person name="Jespersen J.S."/>
        </authorList>
    </citation>
    <scope>NUCLEOTIDE SEQUENCE</scope>
    <source>
        <tissue evidence="2">Brain</tissue>
    </source>
</reference>
<dbReference type="EMBL" id="HAEF01004635">
    <property type="protein sequence ID" value="SBR42017.1"/>
    <property type="molecule type" value="Transcribed_RNA"/>
</dbReference>
<feature type="compositionally biased region" description="Polar residues" evidence="1">
    <location>
        <begin position="15"/>
        <end position="35"/>
    </location>
</feature>
<reference evidence="2" key="2">
    <citation type="submission" date="2016-06" db="EMBL/GenBank/DDBJ databases">
        <title>The genome of a short-lived fish provides insights into sex chromosome evolution and the genetic control of aging.</title>
        <authorList>
            <person name="Reichwald K."/>
            <person name="Felder M."/>
            <person name="Petzold A."/>
            <person name="Koch P."/>
            <person name="Groth M."/>
            <person name="Platzer M."/>
        </authorList>
    </citation>
    <scope>NUCLEOTIDE SEQUENCE</scope>
    <source>
        <tissue evidence="2">Brain</tissue>
    </source>
</reference>
<dbReference type="AlphaFoldDB" id="A0A1A8LBM6"/>
<accession>A0A1A8LBM6</accession>
<organism evidence="2">
    <name type="scientific">Nothobranchius pienaari</name>
    <dbReference type="NCBI Taxonomy" id="704102"/>
    <lineage>
        <taxon>Eukaryota</taxon>
        <taxon>Metazoa</taxon>
        <taxon>Chordata</taxon>
        <taxon>Craniata</taxon>
        <taxon>Vertebrata</taxon>
        <taxon>Euteleostomi</taxon>
        <taxon>Actinopterygii</taxon>
        <taxon>Neopterygii</taxon>
        <taxon>Teleostei</taxon>
        <taxon>Neoteleostei</taxon>
        <taxon>Acanthomorphata</taxon>
        <taxon>Ovalentaria</taxon>
        <taxon>Atherinomorphae</taxon>
        <taxon>Cyprinodontiformes</taxon>
        <taxon>Nothobranchiidae</taxon>
        <taxon>Nothobranchius</taxon>
    </lineage>
</organism>